<dbReference type="Pfam" id="PF00550">
    <property type="entry name" value="PP-binding"/>
    <property type="match status" value="1"/>
</dbReference>
<dbReference type="SUPFAM" id="SSF56801">
    <property type="entry name" value="Acetyl-CoA synthetase-like"/>
    <property type="match status" value="1"/>
</dbReference>
<dbReference type="PROSITE" id="PS00455">
    <property type="entry name" value="AMP_BINDING"/>
    <property type="match status" value="1"/>
</dbReference>
<dbReference type="EMBL" id="WHOS01000012">
    <property type="protein sequence ID" value="NUA99998.1"/>
    <property type="molecule type" value="Genomic_DNA"/>
</dbReference>
<dbReference type="InterPro" id="IPR010071">
    <property type="entry name" value="AA_adenyl_dom"/>
</dbReference>
<evidence type="ECO:0000313" key="7">
    <source>
        <dbReference type="Proteomes" id="UP000605086"/>
    </source>
</evidence>
<evidence type="ECO:0000313" key="6">
    <source>
        <dbReference type="EMBL" id="NUA99998.1"/>
    </source>
</evidence>
<dbReference type="Pfam" id="PF00501">
    <property type="entry name" value="AMP-binding"/>
    <property type="match status" value="1"/>
</dbReference>
<dbReference type="NCBIfam" id="TIGR01733">
    <property type="entry name" value="AA-adenyl-dom"/>
    <property type="match status" value="1"/>
</dbReference>
<dbReference type="InterPro" id="IPR006162">
    <property type="entry name" value="Ppantetheine_attach_site"/>
</dbReference>
<dbReference type="Proteomes" id="UP000605086">
    <property type="component" value="Unassembled WGS sequence"/>
</dbReference>
<proteinExistence type="predicted"/>
<dbReference type="CDD" id="cd19534">
    <property type="entry name" value="E_NRPS"/>
    <property type="match status" value="1"/>
</dbReference>
<feature type="non-terminal residue" evidence="6">
    <location>
        <position position="1747"/>
    </location>
</feature>
<dbReference type="Gene3D" id="3.30.300.30">
    <property type="match status" value="1"/>
</dbReference>
<dbReference type="RefSeq" id="WP_174471242.1">
    <property type="nucleotide sequence ID" value="NZ_WHOS01000012.1"/>
</dbReference>
<name>A0ABX2KFB4_9PROT</name>
<dbReference type="PANTHER" id="PTHR45398">
    <property type="match status" value="1"/>
</dbReference>
<keyword evidence="7" id="KW-1185">Reference proteome</keyword>
<dbReference type="Gene3D" id="3.40.50.980">
    <property type="match status" value="2"/>
</dbReference>
<sequence>MADTLAPSLHDIAQGFARLPTDRRRAFLDALRARGIAFSRLPVPKRRGDAAAPVAASPAQRRLWTLHRLDPASAAYHMPGAFRLTGTVDSAALEAALNAVSARHEILRTAYREDGDGKLWAVLLPDRPVRLNRHDLTGRPDTAQDLAERLAAAPFDLERAPPWRADLLRLAADEHWLLVTLHHIAADGASIGLLMADLAAAYNTARQGRPPALPELPAQHADLAVWQAAWLETGEAERQAAFWRDTLSGAPARLTLPGFETESRRDGNSDSGGERTAVLPPTLSATLKELAAREGCTPFTVLLAAYALLLGRMSGQDELIVGIPVAGRRQPEAEQAIGCFVNTLPLRLRLPPAPPFRDWLHEAARAVTAAQDNQDLPLDAIQETVRAERGANPLVQVMFDHRPAPFAAGGLDGLRVEPLELPVRSAKFDLALAGTERPDGTILVRLAHRGEAAPADRLLRRWQRLLTQIAASPDRPLRALDIRCEDDIQAIAGWSVDPDWTGPTPDPVPVLLARLAAERPDAPAILFGDDIVTRGELDRRANRLANRLVALGAGPEQRVGVCLPRSPDLVVSFLAVLKSGAAFVPLDPAHPAERWQAIREAAGLTLLIADSPLDGVTTLHPGDGADAPDHAPAVTIQPRSLAYVIHTSGSTGAPKGVAVEHGPLAMHCVATGAVYDMGPDSRELHFLSFTFDGAHERWMTALTAGGAILLRDDSLWTAEQTYDAIRRHRLTHAGFPPKYLQQLAAWAEQQGGEPPPMQLYSFGGEAMPRAGLERLFRALRPRHAINGYGPTETVVTPLVWKSEVWKGDGAGLPDSAYVPIGRPVGDRSAHILDDDLNPLPIGVTGELWIGGSGLARGYLGRPAATAERFIPDPFGRPGARLYRTGDLARWREDGTVEFLGRRDHQVKLRGFRIELGEIEAHLAAEPGVREAVVVAQETDGVTRLIGYLVPTPGAHPNPTAVGAALAARLPAHMVPARLMVLDAIPVTPTGKLDRAALPVPRWEAAAQVAPSNPVEELLVRLWREALNAGRIGVTDNFFEIGGDSIIALQIVARARAAGLRITPKQLLERQTIAALALVAEEAAPSAPTAEAPAGPSPLAPIQAWFFDQPVPNRDRWNQSVLLAATVPVDAARLAGALAMVAGRHDALRLRFTADAGGNWTQTHDNGPATIPLEEADAADNTALTRLCDEAQGRLDLASGPLMRALLIRKPDGEQRLFLVAHHLVVDGVSWRILLEDLEAALQGPCMLDRLPAAGTPFALWARRLVQEVPRFLGQIDHWRCALDTPPLPVEGPLSLNTRRHAVTRSLRLDRAQTRALLTEAPAAYRTRIDTLLLTAFTRAVQRRWPADALTVHVEGHGREGLFPDLDVGRTVGWFTSVYPVRLAPPPGWDGAIRHVKEALRAVPDGGIGFNLLRHLGPPEARTALSGRPIALSFNYLGQFDGAAAEAPWRPAAEECGAGTDPDAPLGALISIDGQVMAGELTLHARASAALFEDGVIAGLMEDFRAALAELTAHCATVPPGQATPSDFPLVNLDQAQIDALPIAAPAIADILPATPMQAAMLRHSVSTPASDAYMVQVWATIDRLDPDRLAAVWRETIARHDILRAAFADLPQAGGSKQPLLVIAKHADLPVTLLDGRDASDPDDAWARLCDDEYRRRFDAAQAPLMRVTLVRTGPATHRFLWTWHHALLDGWSMSRLLGDVLRLYDGDSVPPPPVRLRDLAAWTQAADSAREQATAHWRTQLAALPA</sequence>
<evidence type="ECO:0000259" key="5">
    <source>
        <dbReference type="PROSITE" id="PS50075"/>
    </source>
</evidence>
<dbReference type="SUPFAM" id="SSF52777">
    <property type="entry name" value="CoA-dependent acyltransferases"/>
    <property type="match status" value="5"/>
</dbReference>
<keyword evidence="3" id="KW-0597">Phosphoprotein</keyword>
<dbReference type="InterPro" id="IPR020845">
    <property type="entry name" value="AMP-binding_CS"/>
</dbReference>
<comment type="caution">
    <text evidence="6">The sequence shown here is derived from an EMBL/GenBank/DDBJ whole genome shotgun (WGS) entry which is preliminary data.</text>
</comment>
<dbReference type="InterPro" id="IPR025110">
    <property type="entry name" value="AMP-bd_C"/>
</dbReference>
<evidence type="ECO:0000256" key="4">
    <source>
        <dbReference type="SAM" id="MobiDB-lite"/>
    </source>
</evidence>
<dbReference type="Gene3D" id="1.10.1200.10">
    <property type="entry name" value="ACP-like"/>
    <property type="match status" value="1"/>
</dbReference>
<dbReference type="InterPro" id="IPR001242">
    <property type="entry name" value="Condensation_dom"/>
</dbReference>
<evidence type="ECO:0000256" key="1">
    <source>
        <dbReference type="ARBA" id="ARBA00001957"/>
    </source>
</evidence>
<dbReference type="Pfam" id="PF13193">
    <property type="entry name" value="AMP-binding_C"/>
    <property type="match status" value="1"/>
</dbReference>
<dbReference type="PROSITE" id="PS50075">
    <property type="entry name" value="CARRIER"/>
    <property type="match status" value="1"/>
</dbReference>
<dbReference type="InterPro" id="IPR036736">
    <property type="entry name" value="ACP-like_sf"/>
</dbReference>
<protein>
    <submittedName>
        <fullName evidence="6">Amino acid adenylation domain-containing protein</fullName>
    </submittedName>
</protein>
<dbReference type="CDD" id="cd17649">
    <property type="entry name" value="A_NRPS_PvdJ-like"/>
    <property type="match status" value="1"/>
</dbReference>
<dbReference type="InterPro" id="IPR009081">
    <property type="entry name" value="PP-bd_ACP"/>
</dbReference>
<gene>
    <name evidence="6" type="ORF">GBZ48_11945</name>
</gene>
<reference evidence="6 7" key="1">
    <citation type="submission" date="2019-10" db="EMBL/GenBank/DDBJ databases">
        <title>Genome sequence of Azospirillum melinis.</title>
        <authorList>
            <person name="Ambrosini A."/>
            <person name="Sant'Anna F.H."/>
            <person name="Cassan F.D."/>
            <person name="Souza E.M."/>
            <person name="Passaglia L.M.P."/>
        </authorList>
    </citation>
    <scope>NUCLEOTIDE SEQUENCE [LARGE SCALE GENOMIC DNA]</scope>
    <source>
        <strain evidence="6 7">TMCY0552</strain>
    </source>
</reference>
<dbReference type="InterPro" id="IPR045851">
    <property type="entry name" value="AMP-bd_C_sf"/>
</dbReference>
<organism evidence="6 7">
    <name type="scientific">Azospirillum melinis</name>
    <dbReference type="NCBI Taxonomy" id="328839"/>
    <lineage>
        <taxon>Bacteria</taxon>
        <taxon>Pseudomonadati</taxon>
        <taxon>Pseudomonadota</taxon>
        <taxon>Alphaproteobacteria</taxon>
        <taxon>Rhodospirillales</taxon>
        <taxon>Azospirillaceae</taxon>
        <taxon>Azospirillum</taxon>
    </lineage>
</organism>
<feature type="region of interest" description="Disordered" evidence="4">
    <location>
        <begin position="254"/>
        <end position="278"/>
    </location>
</feature>
<dbReference type="NCBIfam" id="TIGR01720">
    <property type="entry name" value="NRPS-para261"/>
    <property type="match status" value="1"/>
</dbReference>
<accession>A0ABX2KFB4</accession>
<dbReference type="Gene3D" id="3.30.559.30">
    <property type="entry name" value="Nonribosomal peptide synthetase, condensation domain"/>
    <property type="match status" value="2"/>
</dbReference>
<dbReference type="InterPro" id="IPR010060">
    <property type="entry name" value="NRPS_synth"/>
</dbReference>
<dbReference type="Gene3D" id="3.30.559.10">
    <property type="entry name" value="Chloramphenicol acetyltransferase-like domain"/>
    <property type="match status" value="3"/>
</dbReference>
<keyword evidence="2" id="KW-0596">Phosphopantetheine</keyword>
<dbReference type="Pfam" id="PF00668">
    <property type="entry name" value="Condensation"/>
    <property type="match status" value="3"/>
</dbReference>
<dbReference type="Gene3D" id="2.30.38.10">
    <property type="entry name" value="Luciferase, Domain 3"/>
    <property type="match status" value="1"/>
</dbReference>
<dbReference type="PANTHER" id="PTHR45398:SF1">
    <property type="entry name" value="ENZYME, PUTATIVE (JCVI)-RELATED"/>
    <property type="match status" value="1"/>
</dbReference>
<dbReference type="SUPFAM" id="SSF47336">
    <property type="entry name" value="ACP-like"/>
    <property type="match status" value="1"/>
</dbReference>
<comment type="cofactor">
    <cofactor evidence="1">
        <name>pantetheine 4'-phosphate</name>
        <dbReference type="ChEBI" id="CHEBI:47942"/>
    </cofactor>
</comment>
<dbReference type="InterPro" id="IPR000873">
    <property type="entry name" value="AMP-dep_synth/lig_dom"/>
</dbReference>
<dbReference type="InterPro" id="IPR023213">
    <property type="entry name" value="CAT-like_dom_sf"/>
</dbReference>
<dbReference type="PROSITE" id="PS00012">
    <property type="entry name" value="PHOSPHOPANTETHEINE"/>
    <property type="match status" value="1"/>
</dbReference>
<evidence type="ECO:0000256" key="3">
    <source>
        <dbReference type="ARBA" id="ARBA00022553"/>
    </source>
</evidence>
<feature type="domain" description="Carrier" evidence="5">
    <location>
        <begin position="1009"/>
        <end position="1083"/>
    </location>
</feature>
<dbReference type="CDD" id="cd19531">
    <property type="entry name" value="LCL_NRPS-like"/>
    <property type="match status" value="1"/>
</dbReference>
<evidence type="ECO:0000256" key="2">
    <source>
        <dbReference type="ARBA" id="ARBA00022450"/>
    </source>
</evidence>